<protein>
    <recommendedName>
        <fullName evidence="3">Zinc-finger domain-containing protein</fullName>
    </recommendedName>
</protein>
<evidence type="ECO:0000313" key="2">
    <source>
        <dbReference type="Proteomes" id="UP000064967"/>
    </source>
</evidence>
<dbReference type="AlphaFoldDB" id="A0A0K1QAE1"/>
<organism evidence="1 2">
    <name type="scientific">Labilithrix luteola</name>
    <dbReference type="NCBI Taxonomy" id="1391654"/>
    <lineage>
        <taxon>Bacteria</taxon>
        <taxon>Pseudomonadati</taxon>
        <taxon>Myxococcota</taxon>
        <taxon>Polyangia</taxon>
        <taxon>Polyangiales</taxon>
        <taxon>Labilitrichaceae</taxon>
        <taxon>Labilithrix</taxon>
    </lineage>
</organism>
<sequence length="194" mass="20310">MTCSQLEQVEELALGNLRRDEAAAARIHLLGCAECEEAHAQFVAERALFVGRENTHDVPPFLDTAALAKDVEPQPHSFLRTAQAMVAIAAGVAALVHASPHAPQGATDAAIETADDGALASSDASFGLMSTAKLASACELPSPDVEGPLCSTPSSQYFSRARDEDRNRICQDTDAPVCASASTSRLVMSSSSAR</sequence>
<dbReference type="EMBL" id="CP012333">
    <property type="protein sequence ID" value="AKV02647.1"/>
    <property type="molecule type" value="Genomic_DNA"/>
</dbReference>
<reference evidence="1 2" key="1">
    <citation type="submission" date="2015-08" db="EMBL/GenBank/DDBJ databases">
        <authorList>
            <person name="Babu N.S."/>
            <person name="Beckwith C.J."/>
            <person name="Beseler K.G."/>
            <person name="Brison A."/>
            <person name="Carone J.V."/>
            <person name="Caskin T.P."/>
            <person name="Diamond M."/>
            <person name="Durham M.E."/>
            <person name="Foxe J.M."/>
            <person name="Go M."/>
            <person name="Henderson B.A."/>
            <person name="Jones I.B."/>
            <person name="McGettigan J.A."/>
            <person name="Micheletti S.J."/>
            <person name="Nasrallah M.E."/>
            <person name="Ortiz D."/>
            <person name="Piller C.R."/>
            <person name="Privatt S.R."/>
            <person name="Schneider S.L."/>
            <person name="Sharp S."/>
            <person name="Smith T.C."/>
            <person name="Stanton J.D."/>
            <person name="Ullery H.E."/>
            <person name="Wilson R.J."/>
            <person name="Serrano M.G."/>
            <person name="Buck G."/>
            <person name="Lee V."/>
            <person name="Wang Y."/>
            <person name="Carvalho R."/>
            <person name="Voegtly L."/>
            <person name="Shi R."/>
            <person name="Duckworth R."/>
            <person name="Johnson A."/>
            <person name="Loviza R."/>
            <person name="Walstead R."/>
            <person name="Shah Z."/>
            <person name="Kiflezghi M."/>
            <person name="Wade K."/>
            <person name="Ball S.L."/>
            <person name="Bradley K.W."/>
            <person name="Asai D.J."/>
            <person name="Bowman C.A."/>
            <person name="Russell D.A."/>
            <person name="Pope W.H."/>
            <person name="Jacobs-Sera D."/>
            <person name="Hendrix R.W."/>
            <person name="Hatfull G.F."/>
        </authorList>
    </citation>
    <scope>NUCLEOTIDE SEQUENCE [LARGE SCALE GENOMIC DNA]</scope>
    <source>
        <strain evidence="1 2">DSM 27648</strain>
    </source>
</reference>
<evidence type="ECO:0000313" key="1">
    <source>
        <dbReference type="EMBL" id="AKV02647.1"/>
    </source>
</evidence>
<evidence type="ECO:0008006" key="3">
    <source>
        <dbReference type="Google" id="ProtNLM"/>
    </source>
</evidence>
<proteinExistence type="predicted"/>
<dbReference type="Proteomes" id="UP000064967">
    <property type="component" value="Chromosome"/>
</dbReference>
<dbReference type="RefSeq" id="WP_146653533.1">
    <property type="nucleotide sequence ID" value="NZ_CP012333.1"/>
</dbReference>
<dbReference type="STRING" id="1391654.AKJ09_09310"/>
<accession>A0A0K1QAE1</accession>
<gene>
    <name evidence="1" type="ORF">AKJ09_09310</name>
</gene>
<dbReference type="KEGG" id="llu:AKJ09_09310"/>
<keyword evidence="2" id="KW-1185">Reference proteome</keyword>
<name>A0A0K1QAE1_9BACT</name>